<feature type="chain" id="PRO_5032810562" description="VCBS repeat-containing protein" evidence="1">
    <location>
        <begin position="20"/>
        <end position="199"/>
    </location>
</feature>
<protein>
    <recommendedName>
        <fullName evidence="4">VCBS repeat-containing protein</fullName>
    </recommendedName>
</protein>
<proteinExistence type="predicted"/>
<dbReference type="Proteomes" id="UP000569951">
    <property type="component" value="Unassembled WGS sequence"/>
</dbReference>
<keyword evidence="1" id="KW-0732">Signal</keyword>
<name>A0A841I0I3_9DEIO</name>
<comment type="caution">
    <text evidence="2">The sequence shown here is derived from an EMBL/GenBank/DDBJ whole genome shotgun (WGS) entry which is preliminary data.</text>
</comment>
<evidence type="ECO:0000313" key="2">
    <source>
        <dbReference type="EMBL" id="MBB6097622.1"/>
    </source>
</evidence>
<dbReference type="AlphaFoldDB" id="A0A841I0I3"/>
<reference evidence="2 3" key="1">
    <citation type="submission" date="2020-08" db="EMBL/GenBank/DDBJ databases">
        <title>Genomic Encyclopedia of Type Strains, Phase IV (KMG-IV): sequencing the most valuable type-strain genomes for metagenomic binning, comparative biology and taxonomic classification.</title>
        <authorList>
            <person name="Goeker M."/>
        </authorList>
    </citation>
    <scope>NUCLEOTIDE SEQUENCE [LARGE SCALE GENOMIC DNA]</scope>
    <source>
        <strain evidence="2 3">DSM 21458</strain>
    </source>
</reference>
<dbReference type="RefSeq" id="WP_183985245.1">
    <property type="nucleotide sequence ID" value="NZ_JACHHG010000003.1"/>
</dbReference>
<sequence>MRAALTALLLLGAAAPAWRQLDATRDLASTRLLPAPLRPACADLRLPADWDLRASFAGDVTGEGRPQCVLLVWRPWRDWHTRRWAATPGPTATFRDARGDSAHLIVVEPLGQGRYRERWAGSALARPAVALRLLDLEGDGVLEVGVLEGSYPAGRDGTASHAALWRWSGFGFHLVRRSAAGRYHQLEVAGSGRQALLYR</sequence>
<evidence type="ECO:0000313" key="3">
    <source>
        <dbReference type="Proteomes" id="UP000569951"/>
    </source>
</evidence>
<evidence type="ECO:0008006" key="4">
    <source>
        <dbReference type="Google" id="ProtNLM"/>
    </source>
</evidence>
<evidence type="ECO:0000256" key="1">
    <source>
        <dbReference type="SAM" id="SignalP"/>
    </source>
</evidence>
<dbReference type="EMBL" id="JACHHG010000003">
    <property type="protein sequence ID" value="MBB6097622.1"/>
    <property type="molecule type" value="Genomic_DNA"/>
</dbReference>
<organism evidence="2 3">
    <name type="scientific">Deinobacterium chartae</name>
    <dbReference type="NCBI Taxonomy" id="521158"/>
    <lineage>
        <taxon>Bacteria</taxon>
        <taxon>Thermotogati</taxon>
        <taxon>Deinococcota</taxon>
        <taxon>Deinococci</taxon>
        <taxon>Deinococcales</taxon>
        <taxon>Deinococcaceae</taxon>
        <taxon>Deinobacterium</taxon>
    </lineage>
</organism>
<keyword evidence="3" id="KW-1185">Reference proteome</keyword>
<feature type="signal peptide" evidence="1">
    <location>
        <begin position="1"/>
        <end position="19"/>
    </location>
</feature>
<accession>A0A841I0I3</accession>
<gene>
    <name evidence="2" type="ORF">HNR42_001039</name>
</gene>